<dbReference type="Proteomes" id="UP001165065">
    <property type="component" value="Unassembled WGS sequence"/>
</dbReference>
<comment type="caution">
    <text evidence="2">The sequence shown here is derived from an EMBL/GenBank/DDBJ whole genome shotgun (WGS) entry which is preliminary data.</text>
</comment>
<organism evidence="2 3">
    <name type="scientific">Triparma columacea</name>
    <dbReference type="NCBI Taxonomy" id="722753"/>
    <lineage>
        <taxon>Eukaryota</taxon>
        <taxon>Sar</taxon>
        <taxon>Stramenopiles</taxon>
        <taxon>Ochrophyta</taxon>
        <taxon>Bolidophyceae</taxon>
        <taxon>Parmales</taxon>
        <taxon>Triparmaceae</taxon>
        <taxon>Triparma</taxon>
    </lineage>
</organism>
<evidence type="ECO:0000256" key="1">
    <source>
        <dbReference type="SAM" id="MobiDB-lite"/>
    </source>
</evidence>
<gene>
    <name evidence="2" type="ORF">TrCOL_g2431</name>
</gene>
<dbReference type="InterPro" id="IPR038563">
    <property type="entry name" value="Endonuclease_7_sf"/>
</dbReference>
<dbReference type="Gene3D" id="3.40.1800.10">
    <property type="entry name" value="His-Me finger endonucleases"/>
    <property type="match status" value="1"/>
</dbReference>
<accession>A0A9W7GMR8</accession>
<evidence type="ECO:0000313" key="2">
    <source>
        <dbReference type="EMBL" id="GMI48547.1"/>
    </source>
</evidence>
<reference evidence="3" key="1">
    <citation type="journal article" date="2023" name="Commun. Biol.">
        <title>Genome analysis of Parmales, the sister group of diatoms, reveals the evolutionary specialization of diatoms from phago-mixotrophs to photoautotrophs.</title>
        <authorList>
            <person name="Ban H."/>
            <person name="Sato S."/>
            <person name="Yoshikawa S."/>
            <person name="Yamada K."/>
            <person name="Nakamura Y."/>
            <person name="Ichinomiya M."/>
            <person name="Sato N."/>
            <person name="Blanc-Mathieu R."/>
            <person name="Endo H."/>
            <person name="Kuwata A."/>
            <person name="Ogata H."/>
        </authorList>
    </citation>
    <scope>NUCLEOTIDE SEQUENCE [LARGE SCALE GENOMIC DNA]</scope>
</reference>
<feature type="region of interest" description="Disordered" evidence="1">
    <location>
        <begin position="95"/>
        <end position="117"/>
    </location>
</feature>
<name>A0A9W7GMR8_9STRA</name>
<protein>
    <submittedName>
        <fullName evidence="2">Uncharacterized protein</fullName>
    </submittedName>
</protein>
<dbReference type="AlphaFoldDB" id="A0A9W7GMR8"/>
<keyword evidence="3" id="KW-1185">Reference proteome</keyword>
<sequence length="137" mass="15745">MEAWGKGTDIQKYAIHVNYDLNPQQYLHWFQEQGFRCAVCLKEVLPYTFNACVDHGKYGIDGILCRPCNCCRVVLYERGLGSRGELIQSVMSGEPDLDYDADLDDYTDDEEDNEMDQDVWEHDDGLNFSAVEDEMEG</sequence>
<evidence type="ECO:0000313" key="3">
    <source>
        <dbReference type="Proteomes" id="UP001165065"/>
    </source>
</evidence>
<dbReference type="EMBL" id="BRYA01000406">
    <property type="protein sequence ID" value="GMI48547.1"/>
    <property type="molecule type" value="Genomic_DNA"/>
</dbReference>
<proteinExistence type="predicted"/>